<dbReference type="Proteomes" id="UP000053958">
    <property type="component" value="Unassembled WGS sequence"/>
</dbReference>
<proteinExistence type="predicted"/>
<dbReference type="GeneID" id="25315753"/>
<dbReference type="EMBL" id="LASV01000136">
    <property type="protein sequence ID" value="KKA22556.1"/>
    <property type="molecule type" value="Genomic_DNA"/>
</dbReference>
<protein>
    <submittedName>
        <fullName evidence="2">Uncharacterized protein</fullName>
    </submittedName>
</protein>
<sequence>MRPALLRLLKRPSAVSFLGDLVSNPLGIEQLDVSRRCIKCQIRRDHKRAAFREDVSLSGAGADSTAQQTRPEPEAAFKLRVHDITPTRKQHTTPSIQVQPDLTEKNNDEKHWVLDPDRLEYESDVGHLNDIGSRLVDDPSRRNDFELWEELLRYRQRHYGEKGTLDIWEGMTQRVDGVDLPVEGEQADLFWQSFVGIGLKREQVLNDLADYAGELWKRTGKRWPRFHEAVVGGFLDRGLPTQAVHWHRRLQDPHLSHPNDIVRVLDKALSCEPRNYAGPFLASRNEQVDSSRAGLQAFKDMCRATEGHRIYNAVIPALISRGRYVDAIFMHDFLVNRRDLPQSFEDIRPLLEYTQQSRPWPSKKIKEDVKRIKKGLIGLRQKLAPPDSQDTDSRGQSQPESGGTATEEKGGNSLMEEKPFKDEFGARLFATTAVTLDTIISGLQMFGVPAIGPLSLREMALRANGSRDILEKIAALRKGGIAIRDSTFSRLVEKLATENRDIMLHDLLHSDQHPDVLEDADLQESLLVSYYMARDWRQYNLTLTILSEISEDGPDLLNVHFRKHIAAEEWTAALATVDEIHRNGKMLSNRSIDFMIEHVLTPRVPGKAPHPKRRHRPVDEEAFLIRTLQQVAEFGGKVNPELWLEALKRLGMANFCRWNEIRNLCLWLARHYATSENPPIARNLSGSASNAGKSTASSHLAEHRSVLRRVFNPQMQMALVAWGFKLRPASKKKKRYEIPGAEGQDLVPWVRGLVLLRELQQRGVWISPGLVRRACRQRLAVLFGRPRLSSRRWNRLLRRENPYEASRVVGDLIKVWGPSLFGGQEKDDLEGLLNPPNSRLSLRRSRANRLQAAQC</sequence>
<keyword evidence="3" id="KW-1185">Reference proteome</keyword>
<accession>A0A0F4YXI1</accession>
<reference evidence="2 3" key="1">
    <citation type="submission" date="2015-04" db="EMBL/GenBank/DDBJ databases">
        <authorList>
            <person name="Heijne W.H."/>
            <person name="Fedorova N.D."/>
            <person name="Nierman W.C."/>
            <person name="Vollebregt A.W."/>
            <person name="Zhao Z."/>
            <person name="Wu L."/>
            <person name="Kumar M."/>
            <person name="Stam H."/>
            <person name="van den Berg M.A."/>
            <person name="Pel H.J."/>
        </authorList>
    </citation>
    <scope>NUCLEOTIDE SEQUENCE [LARGE SCALE GENOMIC DNA]</scope>
    <source>
        <strain evidence="2 3">CBS 393.64</strain>
    </source>
</reference>
<comment type="caution">
    <text evidence="2">The sequence shown here is derived from an EMBL/GenBank/DDBJ whole genome shotgun (WGS) entry which is preliminary data.</text>
</comment>
<evidence type="ECO:0000256" key="1">
    <source>
        <dbReference type="SAM" id="MobiDB-lite"/>
    </source>
</evidence>
<dbReference type="OrthoDB" id="5366531at2759"/>
<feature type="region of interest" description="Disordered" evidence="1">
    <location>
        <begin position="380"/>
        <end position="414"/>
    </location>
</feature>
<evidence type="ECO:0000313" key="2">
    <source>
        <dbReference type="EMBL" id="KKA22556.1"/>
    </source>
</evidence>
<organism evidence="2 3">
    <name type="scientific">Rasamsonia emersonii (strain ATCC 16479 / CBS 393.64 / IMI 116815)</name>
    <dbReference type="NCBI Taxonomy" id="1408163"/>
    <lineage>
        <taxon>Eukaryota</taxon>
        <taxon>Fungi</taxon>
        <taxon>Dikarya</taxon>
        <taxon>Ascomycota</taxon>
        <taxon>Pezizomycotina</taxon>
        <taxon>Eurotiomycetes</taxon>
        <taxon>Eurotiomycetidae</taxon>
        <taxon>Eurotiales</taxon>
        <taxon>Trichocomaceae</taxon>
        <taxon>Rasamsonia</taxon>
    </lineage>
</organism>
<evidence type="ECO:0000313" key="3">
    <source>
        <dbReference type="Proteomes" id="UP000053958"/>
    </source>
</evidence>
<feature type="compositionally biased region" description="Polar residues" evidence="1">
    <location>
        <begin position="394"/>
        <end position="404"/>
    </location>
</feature>
<gene>
    <name evidence="2" type="ORF">T310_3403</name>
</gene>
<dbReference type="AlphaFoldDB" id="A0A0F4YXI1"/>
<dbReference type="RefSeq" id="XP_013329168.1">
    <property type="nucleotide sequence ID" value="XM_013473714.1"/>
</dbReference>
<dbReference type="STRING" id="1408163.A0A0F4YXI1"/>
<name>A0A0F4YXI1_RASE3</name>